<comment type="caution">
    <text evidence="8">The sequence shown here is derived from an EMBL/GenBank/DDBJ whole genome shotgun (WGS) entry which is preliminary data.</text>
</comment>
<evidence type="ECO:0000256" key="4">
    <source>
        <dbReference type="ARBA" id="ARBA00023015"/>
    </source>
</evidence>
<keyword evidence="5 6" id="KW-0804">Transcription</keyword>
<dbReference type="SUPFAM" id="SSF48013">
    <property type="entry name" value="NusB-like"/>
    <property type="match status" value="1"/>
</dbReference>
<evidence type="ECO:0000256" key="1">
    <source>
        <dbReference type="ARBA" id="ARBA00005952"/>
    </source>
</evidence>
<evidence type="ECO:0000313" key="9">
    <source>
        <dbReference type="Proteomes" id="UP000306985"/>
    </source>
</evidence>
<dbReference type="GO" id="GO:0006353">
    <property type="term" value="P:DNA-templated transcription termination"/>
    <property type="evidence" value="ECO:0007669"/>
    <property type="project" value="UniProtKB-UniRule"/>
</dbReference>
<dbReference type="InterPro" id="IPR006027">
    <property type="entry name" value="NusB_RsmB_TIM44"/>
</dbReference>
<dbReference type="Pfam" id="PF01029">
    <property type="entry name" value="NusB"/>
    <property type="match status" value="1"/>
</dbReference>
<keyword evidence="3 6" id="KW-0694">RNA-binding</keyword>
<name>A0A4U6QMZ6_9ACTN</name>
<gene>
    <name evidence="6 8" type="primary">nusB</name>
    <name evidence="8" type="ORF">FDO65_08260</name>
</gene>
<dbReference type="NCBIfam" id="TIGR01951">
    <property type="entry name" value="nusB"/>
    <property type="match status" value="1"/>
</dbReference>
<organism evidence="8 9">
    <name type="scientific">Nakamurella flava</name>
    <dbReference type="NCBI Taxonomy" id="2576308"/>
    <lineage>
        <taxon>Bacteria</taxon>
        <taxon>Bacillati</taxon>
        <taxon>Actinomycetota</taxon>
        <taxon>Actinomycetes</taxon>
        <taxon>Nakamurellales</taxon>
        <taxon>Nakamurellaceae</taxon>
        <taxon>Nakamurella</taxon>
    </lineage>
</organism>
<evidence type="ECO:0000256" key="2">
    <source>
        <dbReference type="ARBA" id="ARBA00022814"/>
    </source>
</evidence>
<dbReference type="AlphaFoldDB" id="A0A4U6QMZ6"/>
<protein>
    <recommendedName>
        <fullName evidence="6">Transcription antitermination protein NusB</fullName>
    </recommendedName>
    <alternativeName>
        <fullName evidence="6">Antitermination factor NusB</fullName>
    </alternativeName>
</protein>
<dbReference type="HAMAP" id="MF_00073">
    <property type="entry name" value="NusB"/>
    <property type="match status" value="1"/>
</dbReference>
<reference evidence="8 9" key="1">
    <citation type="submission" date="2019-05" db="EMBL/GenBank/DDBJ databases">
        <title>Nakamurella sp. N5BH11, whole genome shotgun sequence.</title>
        <authorList>
            <person name="Tuo L."/>
        </authorList>
    </citation>
    <scope>NUCLEOTIDE SEQUENCE [LARGE SCALE GENOMIC DNA]</scope>
    <source>
        <strain evidence="8 9">N5BH11</strain>
    </source>
</reference>
<evidence type="ECO:0000259" key="7">
    <source>
        <dbReference type="Pfam" id="PF01029"/>
    </source>
</evidence>
<dbReference type="InterPro" id="IPR011605">
    <property type="entry name" value="NusB_fam"/>
</dbReference>
<dbReference type="OrthoDB" id="3528057at2"/>
<dbReference type="GO" id="GO:0005829">
    <property type="term" value="C:cytosol"/>
    <property type="evidence" value="ECO:0007669"/>
    <property type="project" value="TreeGrafter"/>
</dbReference>
<dbReference type="GO" id="GO:0031564">
    <property type="term" value="P:transcription antitermination"/>
    <property type="evidence" value="ECO:0007669"/>
    <property type="project" value="UniProtKB-KW"/>
</dbReference>
<dbReference type="InterPro" id="IPR035926">
    <property type="entry name" value="NusB-like_sf"/>
</dbReference>
<comment type="function">
    <text evidence="6">Involved in transcription antitermination. Required for transcription of ribosomal RNA (rRNA) genes. Binds specifically to the boxA antiterminator sequence of the ribosomal RNA (rrn) operons.</text>
</comment>
<dbReference type="EMBL" id="SZZH01000001">
    <property type="protein sequence ID" value="TKV61548.1"/>
    <property type="molecule type" value="Genomic_DNA"/>
</dbReference>
<evidence type="ECO:0000256" key="3">
    <source>
        <dbReference type="ARBA" id="ARBA00022884"/>
    </source>
</evidence>
<dbReference type="PANTHER" id="PTHR11078:SF3">
    <property type="entry name" value="ANTITERMINATION NUSB DOMAIN-CONTAINING PROTEIN"/>
    <property type="match status" value="1"/>
</dbReference>
<sequence>MSARSKARKRALDVLFAAEARGVDPLTVLDERLQPPTGPQTQQWVPLGDWAEALVRGVTAHMDRIDGLIAEHAHGWTLDRMPAVDRTILRIAVYELAYDADVPPPVAVDEAVQLAKTLSTDDSPRFVNGVLGQILAIAPRLRGN</sequence>
<accession>A0A4U6QMZ6</accession>
<dbReference type="PANTHER" id="PTHR11078">
    <property type="entry name" value="N UTILIZATION SUBSTANCE PROTEIN B-RELATED"/>
    <property type="match status" value="1"/>
</dbReference>
<dbReference type="Gene3D" id="1.10.940.10">
    <property type="entry name" value="NusB-like"/>
    <property type="match status" value="1"/>
</dbReference>
<dbReference type="CDD" id="cd00619">
    <property type="entry name" value="Terminator_NusB"/>
    <property type="match status" value="1"/>
</dbReference>
<dbReference type="GO" id="GO:0003723">
    <property type="term" value="F:RNA binding"/>
    <property type="evidence" value="ECO:0007669"/>
    <property type="project" value="UniProtKB-UniRule"/>
</dbReference>
<keyword evidence="4 6" id="KW-0805">Transcription regulation</keyword>
<dbReference type="RefSeq" id="WP_137448853.1">
    <property type="nucleotide sequence ID" value="NZ_SZZH01000001.1"/>
</dbReference>
<comment type="similarity">
    <text evidence="1 6">Belongs to the NusB family.</text>
</comment>
<feature type="domain" description="NusB/RsmB/TIM44" evidence="7">
    <location>
        <begin position="6"/>
        <end position="134"/>
    </location>
</feature>
<keyword evidence="2 6" id="KW-0889">Transcription antitermination</keyword>
<evidence type="ECO:0000313" key="8">
    <source>
        <dbReference type="EMBL" id="TKV61548.1"/>
    </source>
</evidence>
<evidence type="ECO:0000256" key="5">
    <source>
        <dbReference type="ARBA" id="ARBA00023163"/>
    </source>
</evidence>
<evidence type="ECO:0000256" key="6">
    <source>
        <dbReference type="HAMAP-Rule" id="MF_00073"/>
    </source>
</evidence>
<proteinExistence type="inferred from homology"/>
<dbReference type="Proteomes" id="UP000306985">
    <property type="component" value="Unassembled WGS sequence"/>
</dbReference>
<keyword evidence="9" id="KW-1185">Reference proteome</keyword>